<reference evidence="2 4" key="1">
    <citation type="journal article" date="2017" name="Nature">
        <title>The sunflower genome provides insights into oil metabolism, flowering and Asterid evolution.</title>
        <authorList>
            <person name="Badouin H."/>
            <person name="Gouzy J."/>
            <person name="Grassa C.J."/>
            <person name="Murat F."/>
            <person name="Staton S.E."/>
            <person name="Cottret L."/>
            <person name="Lelandais-Briere C."/>
            <person name="Owens G.L."/>
            <person name="Carrere S."/>
            <person name="Mayjonade B."/>
            <person name="Legrand L."/>
            <person name="Gill N."/>
            <person name="Kane N.C."/>
            <person name="Bowers J.E."/>
            <person name="Hubner S."/>
            <person name="Bellec A."/>
            <person name="Berard A."/>
            <person name="Berges H."/>
            <person name="Blanchet N."/>
            <person name="Boniface M.C."/>
            <person name="Brunel D."/>
            <person name="Catrice O."/>
            <person name="Chaidir N."/>
            <person name="Claudel C."/>
            <person name="Donnadieu C."/>
            <person name="Faraut T."/>
            <person name="Fievet G."/>
            <person name="Helmstetter N."/>
            <person name="King M."/>
            <person name="Knapp S.J."/>
            <person name="Lai Z."/>
            <person name="Le Paslier M.C."/>
            <person name="Lippi Y."/>
            <person name="Lorenzon L."/>
            <person name="Mandel J.R."/>
            <person name="Marage G."/>
            <person name="Marchand G."/>
            <person name="Marquand E."/>
            <person name="Bret-Mestries E."/>
            <person name="Morien E."/>
            <person name="Nambeesan S."/>
            <person name="Nguyen T."/>
            <person name="Pegot-Espagnet P."/>
            <person name="Pouilly N."/>
            <person name="Raftis F."/>
            <person name="Sallet E."/>
            <person name="Schiex T."/>
            <person name="Thomas J."/>
            <person name="Vandecasteele C."/>
            <person name="Vares D."/>
            <person name="Vear F."/>
            <person name="Vautrin S."/>
            <person name="Crespi M."/>
            <person name="Mangin B."/>
            <person name="Burke J.M."/>
            <person name="Salse J."/>
            <person name="Munos S."/>
            <person name="Vincourt P."/>
            <person name="Rieseberg L.H."/>
            <person name="Langlade N.B."/>
        </authorList>
    </citation>
    <scope>NUCLEOTIDE SEQUENCE [LARGE SCALE GENOMIC DNA]</scope>
    <source>
        <strain evidence="4">cv. SF193</strain>
        <tissue evidence="2">Leaves</tissue>
    </source>
</reference>
<dbReference type="AlphaFoldDB" id="A0A251SFZ2"/>
<gene>
    <name evidence="3" type="ORF">HannXRQ_Chr14g0435951</name>
    <name evidence="2" type="ORF">HanXRQr2_Chr14g0634671</name>
</gene>
<evidence type="ECO:0000313" key="4">
    <source>
        <dbReference type="Proteomes" id="UP000215914"/>
    </source>
</evidence>
<reference evidence="2" key="3">
    <citation type="submission" date="2020-06" db="EMBL/GenBank/DDBJ databases">
        <title>Helianthus annuus Genome sequencing and assembly Release 2.</title>
        <authorList>
            <person name="Gouzy J."/>
            <person name="Langlade N."/>
            <person name="Munos S."/>
        </authorList>
    </citation>
    <scope>NUCLEOTIDE SEQUENCE</scope>
    <source>
        <tissue evidence="2">Leaves</tissue>
    </source>
</reference>
<feature type="transmembrane region" description="Helical" evidence="1">
    <location>
        <begin position="6"/>
        <end position="23"/>
    </location>
</feature>
<dbReference type="EMBL" id="CM007903">
    <property type="protein sequence ID" value="OTF97558.1"/>
    <property type="molecule type" value="Genomic_DNA"/>
</dbReference>
<keyword evidence="1" id="KW-0812">Transmembrane</keyword>
<keyword evidence="4" id="KW-1185">Reference proteome</keyword>
<dbReference type="EMBL" id="MNCJ02000329">
    <property type="protein sequence ID" value="KAF5768289.1"/>
    <property type="molecule type" value="Genomic_DNA"/>
</dbReference>
<keyword evidence="1" id="KW-1133">Transmembrane helix</keyword>
<name>A0A251SFZ2_HELAN</name>
<evidence type="ECO:0000313" key="3">
    <source>
        <dbReference type="EMBL" id="OTF97558.1"/>
    </source>
</evidence>
<evidence type="ECO:0000313" key="2">
    <source>
        <dbReference type="EMBL" id="KAF5768289.1"/>
    </source>
</evidence>
<organism evidence="3 4">
    <name type="scientific">Helianthus annuus</name>
    <name type="common">Common sunflower</name>
    <dbReference type="NCBI Taxonomy" id="4232"/>
    <lineage>
        <taxon>Eukaryota</taxon>
        <taxon>Viridiplantae</taxon>
        <taxon>Streptophyta</taxon>
        <taxon>Embryophyta</taxon>
        <taxon>Tracheophyta</taxon>
        <taxon>Spermatophyta</taxon>
        <taxon>Magnoliopsida</taxon>
        <taxon>eudicotyledons</taxon>
        <taxon>Gunneridae</taxon>
        <taxon>Pentapetalae</taxon>
        <taxon>asterids</taxon>
        <taxon>campanulids</taxon>
        <taxon>Asterales</taxon>
        <taxon>Asteraceae</taxon>
        <taxon>Asteroideae</taxon>
        <taxon>Heliantheae alliance</taxon>
        <taxon>Heliantheae</taxon>
        <taxon>Helianthus</taxon>
    </lineage>
</organism>
<dbReference type="Gramene" id="mRNA:HanXRQr2_Chr14g0634671">
    <property type="protein sequence ID" value="mRNA:HanXRQr2_Chr14g0634671"/>
    <property type="gene ID" value="HanXRQr2_Chr14g0634671"/>
</dbReference>
<keyword evidence="1" id="KW-0472">Membrane</keyword>
<accession>A0A251SFZ2</accession>
<reference evidence="3" key="2">
    <citation type="submission" date="2017-02" db="EMBL/GenBank/DDBJ databases">
        <title>Sunflower complete genome.</title>
        <authorList>
            <person name="Langlade N."/>
            <person name="Munos S."/>
        </authorList>
    </citation>
    <scope>NUCLEOTIDE SEQUENCE [LARGE SCALE GENOMIC DNA]</scope>
    <source>
        <tissue evidence="3">Leaves</tissue>
    </source>
</reference>
<sequence length="73" mass="8770">MPFSRPTVPSLFFIISLLIFFLLKRRSFSLYIQCDSNFTNPNPFNHRHRQDLSFVLSKIKPNHLIMNHSKRHQ</sequence>
<dbReference type="InParanoid" id="A0A251SFZ2"/>
<evidence type="ECO:0000256" key="1">
    <source>
        <dbReference type="SAM" id="Phobius"/>
    </source>
</evidence>
<dbReference type="Proteomes" id="UP000215914">
    <property type="component" value="Chromosome 14"/>
</dbReference>
<protein>
    <submittedName>
        <fullName evidence="3">Uncharacterized protein</fullName>
    </submittedName>
</protein>
<proteinExistence type="predicted"/>